<evidence type="ECO:0000256" key="2">
    <source>
        <dbReference type="ARBA" id="ARBA00023002"/>
    </source>
</evidence>
<gene>
    <name evidence="4" type="ORF">LZC95_24345</name>
</gene>
<sequence length="324" mass="34704">MARVVRIHEYGKPEVLRIEEVPVGRPGPGEVRLRQTVIGLNFVEVYFRRGTFPVPGFPWPIGNEAAGIVDEIGANVTEVKVGDRVAYADGPHGAYATERLYPADRLVPIPDNVSDEQAASVVLKGLTARYLLKEVVPLSPGDTVLFQAAAGGVGTIFVRWARALGIRVIGTVSTEEKAAFAREAGCVAVIDRSRESLGDRVHALTEGRGVKAAFDSIGRDTVRASLASLGPRGTLVVFGKASGEPEPIVPFELAPRSLFVTWPILPVYTASRSQLLTAASDLFAAVGNGHVDARPNRVYAFDDVVQAQRDLESGRTMGAAVLRI</sequence>
<dbReference type="EMBL" id="CP089982">
    <property type="protein sequence ID" value="WXA99933.1"/>
    <property type="molecule type" value="Genomic_DNA"/>
</dbReference>
<dbReference type="InterPro" id="IPR047618">
    <property type="entry name" value="QOR-like"/>
</dbReference>
<name>A0ABZ2KMN1_9BACT</name>
<keyword evidence="2" id="KW-0560">Oxidoreductase</keyword>
<dbReference type="Proteomes" id="UP001379533">
    <property type="component" value="Chromosome"/>
</dbReference>
<dbReference type="Pfam" id="PF08240">
    <property type="entry name" value="ADH_N"/>
    <property type="match status" value="1"/>
</dbReference>
<evidence type="ECO:0000313" key="4">
    <source>
        <dbReference type="EMBL" id="WXA99933.1"/>
    </source>
</evidence>
<dbReference type="SUPFAM" id="SSF50129">
    <property type="entry name" value="GroES-like"/>
    <property type="match status" value="1"/>
</dbReference>
<proteinExistence type="predicted"/>
<dbReference type="Pfam" id="PF00107">
    <property type="entry name" value="ADH_zinc_N"/>
    <property type="match status" value="1"/>
</dbReference>
<keyword evidence="5" id="KW-1185">Reference proteome</keyword>
<dbReference type="InterPro" id="IPR036291">
    <property type="entry name" value="NAD(P)-bd_dom_sf"/>
</dbReference>
<dbReference type="InterPro" id="IPR020843">
    <property type="entry name" value="ER"/>
</dbReference>
<protein>
    <submittedName>
        <fullName evidence="4">Quinone oxidoreductase</fullName>
    </submittedName>
</protein>
<dbReference type="InterPro" id="IPR013154">
    <property type="entry name" value="ADH-like_N"/>
</dbReference>
<keyword evidence="1" id="KW-0521">NADP</keyword>
<reference evidence="4 5" key="1">
    <citation type="submission" date="2021-12" db="EMBL/GenBank/DDBJ databases">
        <title>Discovery of the Pendulisporaceae a myxobacterial family with distinct sporulation behavior and unique specialized metabolism.</title>
        <authorList>
            <person name="Garcia R."/>
            <person name="Popoff A."/>
            <person name="Bader C.D."/>
            <person name="Loehr J."/>
            <person name="Walesch S."/>
            <person name="Walt C."/>
            <person name="Boldt J."/>
            <person name="Bunk B."/>
            <person name="Haeckl F.J.F.P.J."/>
            <person name="Gunesch A.P."/>
            <person name="Birkelbach J."/>
            <person name="Nuebel U."/>
            <person name="Pietschmann T."/>
            <person name="Bach T."/>
            <person name="Mueller R."/>
        </authorList>
    </citation>
    <scope>NUCLEOTIDE SEQUENCE [LARGE SCALE GENOMIC DNA]</scope>
    <source>
        <strain evidence="4 5">MSr12523</strain>
    </source>
</reference>
<dbReference type="SMART" id="SM00829">
    <property type="entry name" value="PKS_ER"/>
    <property type="match status" value="1"/>
</dbReference>
<organism evidence="4 5">
    <name type="scientific">Pendulispora brunnea</name>
    <dbReference type="NCBI Taxonomy" id="2905690"/>
    <lineage>
        <taxon>Bacteria</taxon>
        <taxon>Pseudomonadati</taxon>
        <taxon>Myxococcota</taxon>
        <taxon>Myxococcia</taxon>
        <taxon>Myxococcales</taxon>
        <taxon>Sorangiineae</taxon>
        <taxon>Pendulisporaceae</taxon>
        <taxon>Pendulispora</taxon>
    </lineage>
</organism>
<accession>A0ABZ2KMN1</accession>
<evidence type="ECO:0000259" key="3">
    <source>
        <dbReference type="SMART" id="SM00829"/>
    </source>
</evidence>
<dbReference type="PANTHER" id="PTHR48106:SF13">
    <property type="entry name" value="QUINONE OXIDOREDUCTASE-RELATED"/>
    <property type="match status" value="1"/>
</dbReference>
<dbReference type="InterPro" id="IPR013149">
    <property type="entry name" value="ADH-like_C"/>
</dbReference>
<dbReference type="Gene3D" id="3.90.180.10">
    <property type="entry name" value="Medium-chain alcohol dehydrogenases, catalytic domain"/>
    <property type="match status" value="1"/>
</dbReference>
<feature type="domain" description="Enoyl reductase (ER)" evidence="3">
    <location>
        <begin position="11"/>
        <end position="322"/>
    </location>
</feature>
<dbReference type="RefSeq" id="WP_394850574.1">
    <property type="nucleotide sequence ID" value="NZ_CP089982.1"/>
</dbReference>
<dbReference type="Gene3D" id="3.40.50.720">
    <property type="entry name" value="NAD(P)-binding Rossmann-like Domain"/>
    <property type="match status" value="1"/>
</dbReference>
<evidence type="ECO:0000256" key="1">
    <source>
        <dbReference type="ARBA" id="ARBA00022857"/>
    </source>
</evidence>
<dbReference type="CDD" id="cd05286">
    <property type="entry name" value="QOR2"/>
    <property type="match status" value="1"/>
</dbReference>
<dbReference type="InterPro" id="IPR011032">
    <property type="entry name" value="GroES-like_sf"/>
</dbReference>
<dbReference type="SUPFAM" id="SSF51735">
    <property type="entry name" value="NAD(P)-binding Rossmann-fold domains"/>
    <property type="match status" value="1"/>
</dbReference>
<dbReference type="PANTHER" id="PTHR48106">
    <property type="entry name" value="QUINONE OXIDOREDUCTASE PIG3-RELATED"/>
    <property type="match status" value="1"/>
</dbReference>
<evidence type="ECO:0000313" key="5">
    <source>
        <dbReference type="Proteomes" id="UP001379533"/>
    </source>
</evidence>